<dbReference type="InterPro" id="IPR003034">
    <property type="entry name" value="SAP_dom"/>
</dbReference>
<accession>L1LAL8</accession>
<dbReference type="eggNOG" id="ENOG502QXSN">
    <property type="taxonomic scope" value="Eukaryota"/>
</dbReference>
<comment type="similarity">
    <text evidence="2">Belongs to the SAP domain-containing ribonucleoprotein family.</text>
</comment>
<dbReference type="SMART" id="SM00513">
    <property type="entry name" value="SAP"/>
    <property type="match status" value="1"/>
</dbReference>
<dbReference type="InterPro" id="IPR052240">
    <property type="entry name" value="SAP_domain_ribonucleoprotein"/>
</dbReference>
<keyword evidence="1" id="KW-0597">Phosphoprotein</keyword>
<dbReference type="GeneID" id="15804031"/>
<sequence>MAEGVENRTLAELKALLAKHKLPTTGKRAELVERYLEFVKESGEAAEGPSDAPEEPLKAEATTLEEGEVPSDVTNLTFEERMKIRAARFNMEPSEKEKAEMRKQRFGLETKSENKKRRREERLKKKMTLVVDDEELERRKKRLERFGAAQA</sequence>
<dbReference type="Pfam" id="PF02037">
    <property type="entry name" value="SAP"/>
    <property type="match status" value="1"/>
</dbReference>
<feature type="compositionally biased region" description="Basic residues" evidence="3">
    <location>
        <begin position="114"/>
        <end position="126"/>
    </location>
</feature>
<evidence type="ECO:0000256" key="2">
    <source>
        <dbReference type="ARBA" id="ARBA00046328"/>
    </source>
</evidence>
<dbReference type="EMBL" id="ACOU01000007">
    <property type="protein sequence ID" value="EKX72517.1"/>
    <property type="molecule type" value="Genomic_DNA"/>
</dbReference>
<dbReference type="GO" id="GO:0016973">
    <property type="term" value="P:poly(A)+ mRNA export from nucleus"/>
    <property type="evidence" value="ECO:0007669"/>
    <property type="project" value="TreeGrafter"/>
</dbReference>
<dbReference type="VEuPathDB" id="PiroplasmaDB:BEWA_049840"/>
<dbReference type="Proteomes" id="UP000031512">
    <property type="component" value="Unassembled WGS sequence"/>
</dbReference>
<comment type="caution">
    <text evidence="5">The sequence shown here is derived from an EMBL/GenBank/DDBJ whole genome shotgun (WGS) entry which is preliminary data.</text>
</comment>
<feature type="region of interest" description="Disordered" evidence="3">
    <location>
        <begin position="42"/>
        <end position="70"/>
    </location>
</feature>
<reference evidence="5 6" key="1">
    <citation type="journal article" date="2012" name="BMC Genomics">
        <title>Comparative genomic analysis and phylogenetic position of Theileria equi.</title>
        <authorList>
            <person name="Kappmeyer L.S."/>
            <person name="Thiagarajan M."/>
            <person name="Herndon D.R."/>
            <person name="Ramsay J.D."/>
            <person name="Caler E."/>
            <person name="Djikeng A."/>
            <person name="Gillespie J.J."/>
            <person name="Lau A.O."/>
            <person name="Roalson E.H."/>
            <person name="Silva J.C."/>
            <person name="Silva M.G."/>
            <person name="Suarez C.E."/>
            <person name="Ueti M.W."/>
            <person name="Nene V.M."/>
            <person name="Mealey R.H."/>
            <person name="Knowles D.P."/>
            <person name="Brayton K.A."/>
        </authorList>
    </citation>
    <scope>NUCLEOTIDE SEQUENCE [LARGE SCALE GENOMIC DNA]</scope>
    <source>
        <strain evidence="5 6">WA</strain>
    </source>
</reference>
<dbReference type="KEGG" id="beq:BEWA_049840"/>
<dbReference type="PANTHER" id="PTHR46551:SF1">
    <property type="entry name" value="SAP DOMAIN-CONTAINING RIBONUCLEOPROTEIN"/>
    <property type="match status" value="1"/>
</dbReference>
<evidence type="ECO:0000259" key="4">
    <source>
        <dbReference type="PROSITE" id="PS50800"/>
    </source>
</evidence>
<dbReference type="STRING" id="1537102.L1LAL8"/>
<evidence type="ECO:0000256" key="3">
    <source>
        <dbReference type="SAM" id="MobiDB-lite"/>
    </source>
</evidence>
<dbReference type="AlphaFoldDB" id="L1LAL8"/>
<dbReference type="SUPFAM" id="SSF68906">
    <property type="entry name" value="SAP domain"/>
    <property type="match status" value="1"/>
</dbReference>
<feature type="compositionally biased region" description="Basic and acidic residues" evidence="3">
    <location>
        <begin position="93"/>
        <end position="113"/>
    </location>
</feature>
<evidence type="ECO:0000313" key="5">
    <source>
        <dbReference type="EMBL" id="EKX72517.1"/>
    </source>
</evidence>
<protein>
    <recommendedName>
        <fullName evidence="4">SAP domain-containing protein</fullName>
    </recommendedName>
</protein>
<keyword evidence="6" id="KW-1185">Reference proteome</keyword>
<organism evidence="5 6">
    <name type="scientific">Theileria equi strain WA</name>
    <dbReference type="NCBI Taxonomy" id="1537102"/>
    <lineage>
        <taxon>Eukaryota</taxon>
        <taxon>Sar</taxon>
        <taxon>Alveolata</taxon>
        <taxon>Apicomplexa</taxon>
        <taxon>Aconoidasida</taxon>
        <taxon>Piroplasmida</taxon>
        <taxon>Theileriidae</taxon>
        <taxon>Theileria</taxon>
    </lineage>
</organism>
<dbReference type="PANTHER" id="PTHR46551">
    <property type="entry name" value="SAP DOMAIN-CONTAINING RIBONUCLEOPROTEIN"/>
    <property type="match status" value="1"/>
</dbReference>
<dbReference type="GO" id="GO:0005634">
    <property type="term" value="C:nucleus"/>
    <property type="evidence" value="ECO:0007669"/>
    <property type="project" value="TreeGrafter"/>
</dbReference>
<feature type="domain" description="SAP" evidence="4">
    <location>
        <begin position="5"/>
        <end position="39"/>
    </location>
</feature>
<evidence type="ECO:0000313" key="6">
    <source>
        <dbReference type="Proteomes" id="UP000031512"/>
    </source>
</evidence>
<gene>
    <name evidence="5" type="ORF">BEWA_049840</name>
</gene>
<dbReference type="PROSITE" id="PS50800">
    <property type="entry name" value="SAP"/>
    <property type="match status" value="1"/>
</dbReference>
<dbReference type="InterPro" id="IPR036361">
    <property type="entry name" value="SAP_dom_sf"/>
</dbReference>
<name>L1LAL8_THEEQ</name>
<proteinExistence type="inferred from homology"/>
<dbReference type="RefSeq" id="XP_004831969.1">
    <property type="nucleotide sequence ID" value="XM_004831912.1"/>
</dbReference>
<dbReference type="Gene3D" id="1.10.720.30">
    <property type="entry name" value="SAP domain"/>
    <property type="match status" value="1"/>
</dbReference>
<evidence type="ECO:0000256" key="1">
    <source>
        <dbReference type="ARBA" id="ARBA00022553"/>
    </source>
</evidence>
<feature type="region of interest" description="Disordered" evidence="3">
    <location>
        <begin position="89"/>
        <end position="126"/>
    </location>
</feature>